<keyword evidence="3" id="KW-0132">Cell division</keyword>
<keyword evidence="2" id="KW-0963">Cytoplasm</keyword>
<dbReference type="PANTHER" id="PTHR30349:SF77">
    <property type="entry name" value="TYROSINE RECOMBINASE XERC"/>
    <property type="match status" value="1"/>
</dbReference>
<dbReference type="GO" id="GO:0006310">
    <property type="term" value="P:DNA recombination"/>
    <property type="evidence" value="ECO:0007669"/>
    <property type="project" value="UniProtKB-KW"/>
</dbReference>
<keyword evidence="4" id="KW-0159">Chromosome partition</keyword>
<dbReference type="Pfam" id="PF02899">
    <property type="entry name" value="Phage_int_SAM_1"/>
    <property type="match status" value="1"/>
</dbReference>
<dbReference type="InterPro" id="IPR013762">
    <property type="entry name" value="Integrase-like_cat_sf"/>
</dbReference>
<comment type="subcellular location">
    <subcellularLocation>
        <location evidence="1">Cytoplasm</location>
    </subcellularLocation>
</comment>
<evidence type="ECO:0000313" key="13">
    <source>
        <dbReference type="Proteomes" id="UP000198892"/>
    </source>
</evidence>
<evidence type="ECO:0000256" key="4">
    <source>
        <dbReference type="ARBA" id="ARBA00022829"/>
    </source>
</evidence>
<dbReference type="SUPFAM" id="SSF56349">
    <property type="entry name" value="DNA breaking-rejoining enzymes"/>
    <property type="match status" value="1"/>
</dbReference>
<dbReference type="GO" id="GO:0005737">
    <property type="term" value="C:cytoplasm"/>
    <property type="evidence" value="ECO:0007669"/>
    <property type="project" value="UniProtKB-SubCell"/>
</dbReference>
<evidence type="ECO:0000313" key="12">
    <source>
        <dbReference type="EMBL" id="SFP97590.1"/>
    </source>
</evidence>
<evidence type="ECO:0000256" key="3">
    <source>
        <dbReference type="ARBA" id="ARBA00022618"/>
    </source>
</evidence>
<dbReference type="EMBL" id="FOXD01000014">
    <property type="protein sequence ID" value="SFP97590.1"/>
    <property type="molecule type" value="Genomic_DNA"/>
</dbReference>
<dbReference type="NCBIfam" id="NF003462">
    <property type="entry name" value="PRK05084.1"/>
    <property type="match status" value="1"/>
</dbReference>
<evidence type="ECO:0000259" key="10">
    <source>
        <dbReference type="PROSITE" id="PS51898"/>
    </source>
</evidence>
<dbReference type="PROSITE" id="PS51900">
    <property type="entry name" value="CB"/>
    <property type="match status" value="1"/>
</dbReference>
<proteinExistence type="predicted"/>
<evidence type="ECO:0000256" key="8">
    <source>
        <dbReference type="ARBA" id="ARBA00023306"/>
    </source>
</evidence>
<dbReference type="RefSeq" id="WP_093337886.1">
    <property type="nucleotide sequence ID" value="NZ_FOXD01000014.1"/>
</dbReference>
<keyword evidence="13" id="KW-1185">Reference proteome</keyword>
<gene>
    <name evidence="12" type="ORF">SAMN05518683_11418</name>
</gene>
<dbReference type="Gene3D" id="1.10.150.130">
    <property type="match status" value="1"/>
</dbReference>
<dbReference type="STRING" id="1884432.SAMN05518683_11418"/>
<keyword evidence="7" id="KW-0233">DNA recombination</keyword>
<name>A0A1I5UQW4_9BACI</name>
<evidence type="ECO:0000256" key="9">
    <source>
        <dbReference type="PROSITE-ProRule" id="PRU01248"/>
    </source>
</evidence>
<keyword evidence="5" id="KW-0229">DNA integration</keyword>
<dbReference type="PROSITE" id="PS51898">
    <property type="entry name" value="TYR_RECOMBINASE"/>
    <property type="match status" value="1"/>
</dbReference>
<dbReference type="OrthoDB" id="283809at2"/>
<dbReference type="GO" id="GO:0007059">
    <property type="term" value="P:chromosome segregation"/>
    <property type="evidence" value="ECO:0007669"/>
    <property type="project" value="UniProtKB-KW"/>
</dbReference>
<evidence type="ECO:0000256" key="2">
    <source>
        <dbReference type="ARBA" id="ARBA00022490"/>
    </source>
</evidence>
<dbReference type="InterPro" id="IPR044068">
    <property type="entry name" value="CB"/>
</dbReference>
<dbReference type="Gene3D" id="1.10.443.10">
    <property type="entry name" value="Intergrase catalytic core"/>
    <property type="match status" value="1"/>
</dbReference>
<dbReference type="InterPro" id="IPR050090">
    <property type="entry name" value="Tyrosine_recombinase_XerCD"/>
</dbReference>
<evidence type="ECO:0000256" key="6">
    <source>
        <dbReference type="ARBA" id="ARBA00023125"/>
    </source>
</evidence>
<organism evidence="12 13">
    <name type="scientific">Salibacterium halotolerans</name>
    <dbReference type="NCBI Taxonomy" id="1884432"/>
    <lineage>
        <taxon>Bacteria</taxon>
        <taxon>Bacillati</taxon>
        <taxon>Bacillota</taxon>
        <taxon>Bacilli</taxon>
        <taxon>Bacillales</taxon>
        <taxon>Bacillaceae</taxon>
    </lineage>
</organism>
<evidence type="ECO:0000259" key="11">
    <source>
        <dbReference type="PROSITE" id="PS51900"/>
    </source>
</evidence>
<feature type="domain" description="Tyr recombinase" evidence="10">
    <location>
        <begin position="162"/>
        <end position="353"/>
    </location>
</feature>
<dbReference type="GO" id="GO:0003677">
    <property type="term" value="F:DNA binding"/>
    <property type="evidence" value="ECO:0007669"/>
    <property type="project" value="UniProtKB-UniRule"/>
</dbReference>
<keyword evidence="6 9" id="KW-0238">DNA-binding</keyword>
<evidence type="ECO:0000256" key="1">
    <source>
        <dbReference type="ARBA" id="ARBA00004496"/>
    </source>
</evidence>
<dbReference type="Proteomes" id="UP000198892">
    <property type="component" value="Unassembled WGS sequence"/>
</dbReference>
<evidence type="ECO:0000256" key="5">
    <source>
        <dbReference type="ARBA" id="ARBA00022908"/>
    </source>
</evidence>
<protein>
    <submittedName>
        <fullName evidence="12">Site-specific recombinase XerD</fullName>
    </submittedName>
</protein>
<dbReference type="InterPro" id="IPR010998">
    <property type="entry name" value="Integrase_recombinase_N"/>
</dbReference>
<dbReference type="InterPro" id="IPR002104">
    <property type="entry name" value="Integrase_catalytic"/>
</dbReference>
<dbReference type="PANTHER" id="PTHR30349">
    <property type="entry name" value="PHAGE INTEGRASE-RELATED"/>
    <property type="match status" value="1"/>
</dbReference>
<dbReference type="GO" id="GO:0051301">
    <property type="term" value="P:cell division"/>
    <property type="evidence" value="ECO:0007669"/>
    <property type="project" value="UniProtKB-KW"/>
</dbReference>
<feature type="domain" description="Core-binding (CB)" evidence="11">
    <location>
        <begin position="19"/>
        <end position="114"/>
    </location>
</feature>
<reference evidence="13" key="1">
    <citation type="submission" date="2016-10" db="EMBL/GenBank/DDBJ databases">
        <authorList>
            <person name="Varghese N."/>
            <person name="Submissions S."/>
        </authorList>
    </citation>
    <scope>NUCLEOTIDE SEQUENCE [LARGE SCALE GENOMIC DNA]</scope>
    <source>
        <strain evidence="13">S7</strain>
    </source>
</reference>
<dbReference type="GO" id="GO:0015074">
    <property type="term" value="P:DNA integration"/>
    <property type="evidence" value="ECO:0007669"/>
    <property type="project" value="UniProtKB-KW"/>
</dbReference>
<dbReference type="InterPro" id="IPR004107">
    <property type="entry name" value="Integrase_SAM-like_N"/>
</dbReference>
<accession>A0A1I5UQW4</accession>
<evidence type="ECO:0000256" key="7">
    <source>
        <dbReference type="ARBA" id="ARBA00023172"/>
    </source>
</evidence>
<sequence>MADYSKQQQEYVKLERILKELPWYIEEFIDYKRRRLSASSLLNYCHDHKIFFNWLITEGIYEGNIKDVPLESLEKLTVQQIEGFLSFLCYQLGNKEITVNRKLSALKSLFHYLQNIAENDNLTPYLQRNVMAKVEFNEINDNLETVANKMEGNILTGDDYEKFRLFIAYDYGQNNKDNKKIHNFYLLNMERDTAIVSFILGSGLRLSEITNLNISDIDFNKCLVRVMRKGNKEQFVYFSKQAMIDLEQYLKIRETKYKVSKNTKALFISAPMGPKGTTRRMTARAVEKMIEKYAKAYGKPSLTVHKLRHSFATRYHNQINDVPKLRRQLGHSSIQTTMIYTHIKNEDLKEAVDEMDFPKDE</sequence>
<dbReference type="Pfam" id="PF00589">
    <property type="entry name" value="Phage_integrase"/>
    <property type="match status" value="1"/>
</dbReference>
<keyword evidence="8" id="KW-0131">Cell cycle</keyword>
<dbReference type="InterPro" id="IPR011010">
    <property type="entry name" value="DNA_brk_join_enz"/>
</dbReference>
<dbReference type="AlphaFoldDB" id="A0A1I5UQW4"/>